<protein>
    <submittedName>
        <fullName evidence="1">Uncharacterized protein</fullName>
    </submittedName>
</protein>
<dbReference type="AlphaFoldDB" id="A0ABD1CZT7"/>
<proteinExistence type="predicted"/>
<dbReference type="Proteomes" id="UP001562425">
    <property type="component" value="Unassembled WGS sequence"/>
</dbReference>
<comment type="caution">
    <text evidence="1">The sequence shown here is derived from an EMBL/GenBank/DDBJ whole genome shotgun (WGS) entry which is preliminary data.</text>
</comment>
<accession>A0ABD1CZT7</accession>
<evidence type="ECO:0000313" key="2">
    <source>
        <dbReference type="Proteomes" id="UP001562425"/>
    </source>
</evidence>
<reference evidence="1 2" key="1">
    <citation type="submission" date="2024-05" db="EMBL/GenBank/DDBJ databases">
        <title>Culex pipiens pipiens assembly and annotation.</title>
        <authorList>
            <person name="Alout H."/>
            <person name="Durand T."/>
        </authorList>
    </citation>
    <scope>NUCLEOTIDE SEQUENCE [LARGE SCALE GENOMIC DNA]</scope>
    <source>
        <strain evidence="1">HA-2024</strain>
        <tissue evidence="1">Whole body</tissue>
    </source>
</reference>
<dbReference type="EMBL" id="JBEHCU010008379">
    <property type="protein sequence ID" value="KAL1383976.1"/>
    <property type="molecule type" value="Genomic_DNA"/>
</dbReference>
<feature type="non-terminal residue" evidence="1">
    <location>
        <position position="38"/>
    </location>
</feature>
<organism evidence="1 2">
    <name type="scientific">Culex pipiens pipiens</name>
    <name type="common">Northern house mosquito</name>
    <dbReference type="NCBI Taxonomy" id="38569"/>
    <lineage>
        <taxon>Eukaryota</taxon>
        <taxon>Metazoa</taxon>
        <taxon>Ecdysozoa</taxon>
        <taxon>Arthropoda</taxon>
        <taxon>Hexapoda</taxon>
        <taxon>Insecta</taxon>
        <taxon>Pterygota</taxon>
        <taxon>Neoptera</taxon>
        <taxon>Endopterygota</taxon>
        <taxon>Diptera</taxon>
        <taxon>Nematocera</taxon>
        <taxon>Culicoidea</taxon>
        <taxon>Culicidae</taxon>
        <taxon>Culicinae</taxon>
        <taxon>Culicini</taxon>
        <taxon>Culex</taxon>
        <taxon>Culex</taxon>
    </lineage>
</organism>
<gene>
    <name evidence="1" type="ORF">pipiens_013079</name>
</gene>
<evidence type="ECO:0000313" key="1">
    <source>
        <dbReference type="EMBL" id="KAL1383976.1"/>
    </source>
</evidence>
<name>A0ABD1CZT7_CULPP</name>
<keyword evidence="2" id="KW-1185">Reference proteome</keyword>
<sequence>MTHPDYEQYHYHHGCLLILVRGIGPLKPRSLQRVFERI</sequence>